<protein>
    <recommendedName>
        <fullName evidence="7">GRF-type domain-containing protein</fullName>
    </recommendedName>
</protein>
<sequence>MATSYTTRNGRTAKRGLFADGVWLCDCEPRLPADKFQTKKGTKNHGRWFYTCQKPQHKRCGFFLWTDQAKIREEAAVLSNTHSEPNVPITPKTPQKQTSIAAFPTPQTKPSYVQPQPAEAPVQTRNPRYFEPEESFEWSSSDDEELLNAEQEALQKAPFDTPRKAPRTDIFTSPGKGTLARSLAPSVKGDDLRPLSDDVFTTPSTSHRFNGSGLLSPSNTSASGPMQSGTGPPEAEPSSLASQALRILRSSDSQVSSLVENELVDLLNKYDLRTQGIIKGRDITRLAVQAKDKKIAELQARISALEAEKETNRRVISHLKMDIATSPKRGKGRSMPPARRSEV</sequence>
<evidence type="ECO:0000313" key="8">
    <source>
        <dbReference type="EMBL" id="KIW64976.1"/>
    </source>
</evidence>
<proteinExistence type="predicted"/>
<dbReference type="PROSITE" id="PS51999">
    <property type="entry name" value="ZF_GRF"/>
    <property type="match status" value="1"/>
</dbReference>
<reference evidence="8 9" key="1">
    <citation type="submission" date="2015-01" db="EMBL/GenBank/DDBJ databases">
        <title>The Genome Sequence of Capronia semiimmersa CBS27337.</title>
        <authorList>
            <consortium name="The Broad Institute Genomics Platform"/>
            <person name="Cuomo C."/>
            <person name="de Hoog S."/>
            <person name="Gorbushina A."/>
            <person name="Stielow B."/>
            <person name="Teixiera M."/>
            <person name="Abouelleil A."/>
            <person name="Chapman S.B."/>
            <person name="Priest M."/>
            <person name="Young S.K."/>
            <person name="Wortman J."/>
            <person name="Nusbaum C."/>
            <person name="Birren B."/>
        </authorList>
    </citation>
    <scope>NUCLEOTIDE SEQUENCE [LARGE SCALE GENOMIC DNA]</scope>
    <source>
        <strain evidence="8 9">CBS 27337</strain>
    </source>
</reference>
<evidence type="ECO:0000256" key="2">
    <source>
        <dbReference type="ARBA" id="ARBA00022771"/>
    </source>
</evidence>
<evidence type="ECO:0000256" key="3">
    <source>
        <dbReference type="ARBA" id="ARBA00022833"/>
    </source>
</evidence>
<feature type="region of interest" description="Disordered" evidence="6">
    <location>
        <begin position="102"/>
        <end position="241"/>
    </location>
</feature>
<keyword evidence="1" id="KW-0479">Metal-binding</keyword>
<feature type="coiled-coil region" evidence="5">
    <location>
        <begin position="288"/>
        <end position="315"/>
    </location>
</feature>
<dbReference type="HOGENOM" id="CLU_037645_1_0_1"/>
<feature type="region of interest" description="Disordered" evidence="6">
    <location>
        <begin position="320"/>
        <end position="343"/>
    </location>
</feature>
<evidence type="ECO:0000259" key="7">
    <source>
        <dbReference type="PROSITE" id="PS51999"/>
    </source>
</evidence>
<dbReference type="Pfam" id="PF06839">
    <property type="entry name" value="Zn_ribbon_GRF"/>
    <property type="match status" value="1"/>
</dbReference>
<keyword evidence="5" id="KW-0175">Coiled coil</keyword>
<evidence type="ECO:0000256" key="5">
    <source>
        <dbReference type="SAM" id="Coils"/>
    </source>
</evidence>
<feature type="domain" description="GRF-type" evidence="7">
    <location>
        <begin position="25"/>
        <end position="69"/>
    </location>
</feature>
<dbReference type="STRING" id="5601.A0A0D2CIG3"/>
<evidence type="ECO:0000256" key="1">
    <source>
        <dbReference type="ARBA" id="ARBA00022723"/>
    </source>
</evidence>
<evidence type="ECO:0000256" key="4">
    <source>
        <dbReference type="PROSITE-ProRule" id="PRU01343"/>
    </source>
</evidence>
<keyword evidence="3" id="KW-0862">Zinc</keyword>
<evidence type="ECO:0000256" key="6">
    <source>
        <dbReference type="SAM" id="MobiDB-lite"/>
    </source>
</evidence>
<feature type="compositionally biased region" description="Polar residues" evidence="6">
    <location>
        <begin position="102"/>
        <end position="114"/>
    </location>
</feature>
<dbReference type="EMBL" id="KN846960">
    <property type="protein sequence ID" value="KIW64976.1"/>
    <property type="molecule type" value="Genomic_DNA"/>
</dbReference>
<name>A0A0D2CIG3_9EURO</name>
<dbReference type="GO" id="GO:0008270">
    <property type="term" value="F:zinc ion binding"/>
    <property type="evidence" value="ECO:0007669"/>
    <property type="project" value="UniProtKB-KW"/>
</dbReference>
<gene>
    <name evidence="8" type="ORF">PV04_07270</name>
</gene>
<dbReference type="Proteomes" id="UP000054266">
    <property type="component" value="Unassembled WGS sequence"/>
</dbReference>
<organism evidence="8 9">
    <name type="scientific">Phialophora macrospora</name>
    <dbReference type="NCBI Taxonomy" id="1851006"/>
    <lineage>
        <taxon>Eukaryota</taxon>
        <taxon>Fungi</taxon>
        <taxon>Dikarya</taxon>
        <taxon>Ascomycota</taxon>
        <taxon>Pezizomycotina</taxon>
        <taxon>Eurotiomycetes</taxon>
        <taxon>Chaetothyriomycetidae</taxon>
        <taxon>Chaetothyriales</taxon>
        <taxon>Herpotrichiellaceae</taxon>
        <taxon>Phialophora</taxon>
    </lineage>
</organism>
<keyword evidence="9" id="KW-1185">Reference proteome</keyword>
<dbReference type="InterPro" id="IPR010666">
    <property type="entry name" value="Znf_GRF"/>
</dbReference>
<feature type="compositionally biased region" description="Polar residues" evidence="6">
    <location>
        <begin position="199"/>
        <end position="230"/>
    </location>
</feature>
<dbReference type="AlphaFoldDB" id="A0A0D2CIG3"/>
<evidence type="ECO:0000313" key="9">
    <source>
        <dbReference type="Proteomes" id="UP000054266"/>
    </source>
</evidence>
<feature type="compositionally biased region" description="Acidic residues" evidence="6">
    <location>
        <begin position="132"/>
        <end position="147"/>
    </location>
</feature>
<accession>A0A0D2CIG3</accession>
<keyword evidence="2 4" id="KW-0863">Zinc-finger</keyword>